<dbReference type="PANTHER" id="PTHR46586:SF3">
    <property type="entry name" value="ANKYRIN REPEAT-CONTAINING PROTEIN"/>
    <property type="match status" value="1"/>
</dbReference>
<evidence type="ECO:0008006" key="3">
    <source>
        <dbReference type="Google" id="ProtNLM"/>
    </source>
</evidence>
<gene>
    <name evidence="1" type="ORF">Ae201684_005578</name>
</gene>
<dbReference type="VEuPathDB" id="FungiDB:AeMF1_018358"/>
<keyword evidence="2" id="KW-1185">Reference proteome</keyword>
<dbReference type="Proteomes" id="UP000481153">
    <property type="component" value="Unassembled WGS sequence"/>
</dbReference>
<name>A0A6G0XEQ6_9STRA</name>
<dbReference type="Pfam" id="PF13637">
    <property type="entry name" value="Ank_4"/>
    <property type="match status" value="1"/>
</dbReference>
<evidence type="ECO:0000313" key="1">
    <source>
        <dbReference type="EMBL" id="KAF0738651.1"/>
    </source>
</evidence>
<evidence type="ECO:0000313" key="2">
    <source>
        <dbReference type="Proteomes" id="UP000481153"/>
    </source>
</evidence>
<dbReference type="SUPFAM" id="SSF48403">
    <property type="entry name" value="Ankyrin repeat"/>
    <property type="match status" value="1"/>
</dbReference>
<dbReference type="Gene3D" id="1.25.40.20">
    <property type="entry name" value="Ankyrin repeat-containing domain"/>
    <property type="match status" value="1"/>
</dbReference>
<dbReference type="InterPro" id="IPR002110">
    <property type="entry name" value="Ankyrin_rpt"/>
</dbReference>
<proteinExistence type="predicted"/>
<dbReference type="AlphaFoldDB" id="A0A6G0XEQ6"/>
<dbReference type="InterPro" id="IPR036770">
    <property type="entry name" value="Ankyrin_rpt-contain_sf"/>
</dbReference>
<accession>A0A6G0XEQ6</accession>
<sequence>MKANVVVAAIAANNVALLEFLHDKYNLLSWPQKLLNVASLFGSLDVLVYLDIVEFLHSNRTEGCTTRAMDLAAESGHLHALEWLHATRKEGCTEHAMRIAAQRGHLDIVQWLHRQGYEMARNVMSWAIQTCQVAVAEWIHRQQKDYSYLIYIDPTMSFERTSKMIEWICANRPDIDPSFFLNGAVLRRNDQLVDFLVDRYNVRWSTDLGRTALRLRNMSDILWLYNKNPNVFSAIESKDLERHVTKGNLSLVQWICNEVGYEFPLELLDVAAAARQDKILNWLVETNRYDSQTVEEYNAKPTIHHSHFDYYT</sequence>
<dbReference type="EMBL" id="VJMJ01000071">
    <property type="protein sequence ID" value="KAF0738651.1"/>
    <property type="molecule type" value="Genomic_DNA"/>
</dbReference>
<reference evidence="1 2" key="1">
    <citation type="submission" date="2019-07" db="EMBL/GenBank/DDBJ databases">
        <title>Genomics analysis of Aphanomyces spp. identifies a new class of oomycete effector associated with host adaptation.</title>
        <authorList>
            <person name="Gaulin E."/>
        </authorList>
    </citation>
    <scope>NUCLEOTIDE SEQUENCE [LARGE SCALE GENOMIC DNA]</scope>
    <source>
        <strain evidence="1 2">ATCC 201684</strain>
    </source>
</reference>
<dbReference type="InterPro" id="IPR052050">
    <property type="entry name" value="SecEffector_AnkRepeat"/>
</dbReference>
<dbReference type="PANTHER" id="PTHR46586">
    <property type="entry name" value="ANKYRIN REPEAT-CONTAINING PROTEIN"/>
    <property type="match status" value="1"/>
</dbReference>
<organism evidence="1 2">
    <name type="scientific">Aphanomyces euteiches</name>
    <dbReference type="NCBI Taxonomy" id="100861"/>
    <lineage>
        <taxon>Eukaryota</taxon>
        <taxon>Sar</taxon>
        <taxon>Stramenopiles</taxon>
        <taxon>Oomycota</taxon>
        <taxon>Saprolegniomycetes</taxon>
        <taxon>Saprolegniales</taxon>
        <taxon>Verrucalvaceae</taxon>
        <taxon>Aphanomyces</taxon>
    </lineage>
</organism>
<comment type="caution">
    <text evidence="1">The sequence shown here is derived from an EMBL/GenBank/DDBJ whole genome shotgun (WGS) entry which is preliminary data.</text>
</comment>
<protein>
    <recommendedName>
        <fullName evidence="3">Ankyrin repeat-containing domain</fullName>
    </recommendedName>
</protein>